<feature type="region of interest" description="Disordered" evidence="1">
    <location>
        <begin position="201"/>
        <end position="257"/>
    </location>
</feature>
<keyword evidence="3" id="KW-1185">Reference proteome</keyword>
<dbReference type="Proteomes" id="UP001221898">
    <property type="component" value="Unassembled WGS sequence"/>
</dbReference>
<dbReference type="EMBL" id="JAINUG010000004">
    <property type="protein sequence ID" value="KAJ8417321.1"/>
    <property type="molecule type" value="Genomic_DNA"/>
</dbReference>
<evidence type="ECO:0000313" key="3">
    <source>
        <dbReference type="Proteomes" id="UP001221898"/>
    </source>
</evidence>
<feature type="compositionally biased region" description="Polar residues" evidence="1">
    <location>
        <begin position="231"/>
        <end position="241"/>
    </location>
</feature>
<feature type="compositionally biased region" description="Polar residues" evidence="1">
    <location>
        <begin position="203"/>
        <end position="212"/>
    </location>
</feature>
<reference evidence="2" key="1">
    <citation type="journal article" date="2023" name="Science">
        <title>Genome structures resolve the early diversification of teleost fishes.</title>
        <authorList>
            <person name="Parey E."/>
            <person name="Louis A."/>
            <person name="Montfort J."/>
            <person name="Bouchez O."/>
            <person name="Roques C."/>
            <person name="Iampietro C."/>
            <person name="Lluch J."/>
            <person name="Castinel A."/>
            <person name="Donnadieu C."/>
            <person name="Desvignes T."/>
            <person name="Floi Bucao C."/>
            <person name="Jouanno E."/>
            <person name="Wen M."/>
            <person name="Mejri S."/>
            <person name="Dirks R."/>
            <person name="Jansen H."/>
            <person name="Henkel C."/>
            <person name="Chen W.J."/>
            <person name="Zahm M."/>
            <person name="Cabau C."/>
            <person name="Klopp C."/>
            <person name="Thompson A.W."/>
            <person name="Robinson-Rechavi M."/>
            <person name="Braasch I."/>
            <person name="Lecointre G."/>
            <person name="Bobe J."/>
            <person name="Postlethwait J.H."/>
            <person name="Berthelot C."/>
            <person name="Roest Crollius H."/>
            <person name="Guiguen Y."/>
        </authorList>
    </citation>
    <scope>NUCLEOTIDE SEQUENCE</scope>
    <source>
        <strain evidence="2">NC1722</strain>
    </source>
</reference>
<evidence type="ECO:0000313" key="2">
    <source>
        <dbReference type="EMBL" id="KAJ8417321.1"/>
    </source>
</evidence>
<evidence type="ECO:0000256" key="1">
    <source>
        <dbReference type="SAM" id="MobiDB-lite"/>
    </source>
</evidence>
<comment type="caution">
    <text evidence="2">The sequence shown here is derived from an EMBL/GenBank/DDBJ whole genome shotgun (WGS) entry which is preliminary data.</text>
</comment>
<accession>A0AAD7TBW5</accession>
<dbReference type="AlphaFoldDB" id="A0AAD7TBW5"/>
<proteinExistence type="predicted"/>
<feature type="region of interest" description="Disordered" evidence="1">
    <location>
        <begin position="93"/>
        <end position="144"/>
    </location>
</feature>
<sequence>MSGCLVTNSAGAGGAQVVEEWDTKIPLSELGPSSYQALGKLHHPPKCKDCELAEEKHQEWEGVLRSHATEVTGVQHPAIGNLSSVYVMTRKQSGSSQAAGHPVGQPGAARWHPLLLPNTQPVPAIRHQPSAPIPAGEPSGSPTACLRAHQPATCITCSAIASHHQPRPPACFRASQHLTTRFPSNAGSSCYQPGLCHLPHPQQLPSIASSGQLPAPAPSGHQPLVPPGTPDPTQASGQSTLPRRPPGKLTEFADFGD</sequence>
<gene>
    <name evidence="2" type="ORF">AAFF_G00285480</name>
</gene>
<organism evidence="2 3">
    <name type="scientific">Aldrovandia affinis</name>
    <dbReference type="NCBI Taxonomy" id="143900"/>
    <lineage>
        <taxon>Eukaryota</taxon>
        <taxon>Metazoa</taxon>
        <taxon>Chordata</taxon>
        <taxon>Craniata</taxon>
        <taxon>Vertebrata</taxon>
        <taxon>Euteleostomi</taxon>
        <taxon>Actinopterygii</taxon>
        <taxon>Neopterygii</taxon>
        <taxon>Teleostei</taxon>
        <taxon>Notacanthiformes</taxon>
        <taxon>Halosauridae</taxon>
        <taxon>Aldrovandia</taxon>
    </lineage>
</organism>
<name>A0AAD7TBW5_9TELE</name>
<protein>
    <submittedName>
        <fullName evidence="2">Uncharacterized protein</fullName>
    </submittedName>
</protein>